<dbReference type="Proteomes" id="UP000654482">
    <property type="component" value="Unassembled WGS sequence"/>
</dbReference>
<dbReference type="Gene3D" id="2.40.10.10">
    <property type="entry name" value="Trypsin-like serine proteases"/>
    <property type="match status" value="2"/>
</dbReference>
<evidence type="ECO:0000259" key="2">
    <source>
        <dbReference type="Pfam" id="PF19963"/>
    </source>
</evidence>
<dbReference type="InterPro" id="IPR045450">
    <property type="entry name" value="VMAP_C"/>
</dbReference>
<comment type="caution">
    <text evidence="4">The sequence shown here is derived from an EMBL/GenBank/DDBJ whole genome shotgun (WGS) entry which is preliminary data.</text>
</comment>
<dbReference type="SUPFAM" id="SSF50494">
    <property type="entry name" value="Trypsin-like serine proteases"/>
    <property type="match status" value="1"/>
</dbReference>
<dbReference type="Pfam" id="PF19963">
    <property type="entry name" value="VMAP-M1"/>
    <property type="match status" value="1"/>
</dbReference>
<dbReference type="AlphaFoldDB" id="A0A8J7E1N5"/>
<evidence type="ECO:0000256" key="1">
    <source>
        <dbReference type="SAM" id="MobiDB-lite"/>
    </source>
</evidence>
<name>A0A8J7E1N5_9CYAN</name>
<accession>A0A8J7E1N5</accession>
<evidence type="ECO:0000259" key="3">
    <source>
        <dbReference type="Pfam" id="PF20028"/>
    </source>
</evidence>
<dbReference type="InterPro" id="IPR043504">
    <property type="entry name" value="Peptidase_S1_PA_chymotrypsin"/>
</dbReference>
<protein>
    <submittedName>
        <fullName evidence="4">Trypsin-like peptidase domain-containing protein</fullName>
    </submittedName>
</protein>
<organism evidence="4 5">
    <name type="scientific">Lusitaniella coriacea LEGE 07157</name>
    <dbReference type="NCBI Taxonomy" id="945747"/>
    <lineage>
        <taxon>Bacteria</taxon>
        <taxon>Bacillati</taxon>
        <taxon>Cyanobacteriota</taxon>
        <taxon>Cyanophyceae</taxon>
        <taxon>Spirulinales</taxon>
        <taxon>Lusitaniellaceae</taxon>
        <taxon>Lusitaniella</taxon>
    </lineage>
</organism>
<dbReference type="EMBL" id="JADEWZ010000054">
    <property type="protein sequence ID" value="MBE9118638.1"/>
    <property type="molecule type" value="Genomic_DNA"/>
</dbReference>
<dbReference type="RefSeq" id="WP_194031722.1">
    <property type="nucleotide sequence ID" value="NZ_JADEWZ010000054.1"/>
</dbReference>
<evidence type="ECO:0000313" key="5">
    <source>
        <dbReference type="Proteomes" id="UP000654482"/>
    </source>
</evidence>
<sequence>MSDKFLAYQKAIARILDSDGRISGTGFLVSENYLFTCAHVIIQALGLNQESFLETPQALISLDFPNYPTQLERKGIERKATVIIWKPCLEFFQSKLLNAQVGEDIALLELNEPLSCDELESISLTPVENPWDHEFRVYGFPNNYNLGLSTMGKLRTLQGRRWVQLKVDANEPPIEGGFSGAPLWDETVEGVIGMTVAAEKCDPQGNRAREVSFAIPASILQKIWLRQGRLIELLRPCKKSLKQQIQRAYNACRPPAWNGEQPTTLVEIVSALNDLDERDSANREYSPLVEFAVRLANCAEITNVLRQDLQMWVELTFELDGKEFARLRDRLANRQTNPQEPDPKSSLLISLDDREVKAQYQIQAWLIESDKIENSSARPKQQELNDDSKDDSRESSYYSFPQLASQMPKPIADLLDEVFDKIEGELQIEVFVPFDILHLAPDSWEYEMDWDSPRPIGCHCPVVLRVWDRLGYKKPYKKRFASQWKKRWKRKKNDESHCCSQVLVCSDRADDEIYTDWATEIAIGLRKTKTPKPGKGGLFSFLMVEGVPIALWLRQDFDRCCSGEQYQELLNAPLWELPQKLRIVRNAPRDRDTHIGHHLSLLWDNPYKVPPDSPLYNAFI</sequence>
<evidence type="ECO:0000313" key="4">
    <source>
        <dbReference type="EMBL" id="MBE9118638.1"/>
    </source>
</evidence>
<dbReference type="InterPro" id="IPR009003">
    <property type="entry name" value="Peptidase_S1_PA"/>
</dbReference>
<dbReference type="Pfam" id="PF20028">
    <property type="entry name" value="VMAP-C"/>
    <property type="match status" value="1"/>
</dbReference>
<feature type="compositionally biased region" description="Basic and acidic residues" evidence="1">
    <location>
        <begin position="380"/>
        <end position="394"/>
    </location>
</feature>
<feature type="region of interest" description="Disordered" evidence="1">
    <location>
        <begin position="376"/>
        <end position="395"/>
    </location>
</feature>
<reference evidence="4" key="1">
    <citation type="submission" date="2020-10" db="EMBL/GenBank/DDBJ databases">
        <authorList>
            <person name="Castelo-Branco R."/>
            <person name="Eusebio N."/>
            <person name="Adriana R."/>
            <person name="Vieira A."/>
            <person name="Brugerolle De Fraissinette N."/>
            <person name="Rezende De Castro R."/>
            <person name="Schneider M.P."/>
            <person name="Vasconcelos V."/>
            <person name="Leao P.N."/>
        </authorList>
    </citation>
    <scope>NUCLEOTIDE SEQUENCE</scope>
    <source>
        <strain evidence="4">LEGE 07157</strain>
    </source>
</reference>
<proteinExistence type="predicted"/>
<feature type="domain" description="vWA-MoxR associated protein middle region 1" evidence="2">
    <location>
        <begin position="233"/>
        <end position="350"/>
    </location>
</feature>
<dbReference type="Pfam" id="PF13365">
    <property type="entry name" value="Trypsin_2"/>
    <property type="match status" value="1"/>
</dbReference>
<feature type="domain" description="vWA-MoxR associated protein C-terminal" evidence="3">
    <location>
        <begin position="359"/>
        <end position="606"/>
    </location>
</feature>
<gene>
    <name evidence="4" type="ORF">IQ249_22370</name>
</gene>
<keyword evidence="5" id="KW-1185">Reference proteome</keyword>
<dbReference type="InterPro" id="IPR045440">
    <property type="entry name" value="VMAP-M1"/>
</dbReference>